<sequence>MPHADAIADCILATFKKLPAKCKPRPLVDGRREWVPLAGIVLSRSQGPLANPSLVCAALATGMKCLPQNKLALAQGNVLHDSHAEVLAIRAFNRWLVDECADLAAQGAGSTGNWVKWRSLPTPTQQNDTSKQTVPEEDGQALQADLDQQRQAFALHDDVEIHMYCSEAPCGDASMELTMAAQDDDSPWNREIPDPDKLLGRGYFDQLGIVRRKPARSDAPISFSKSCSDKLAMKQCTSLLNGVTSLLVHPAGAYLKTMVLPKSQCVPSAVQRAFGREGRLNPVTSEDVQRRWSKSGYAFRPFEVRTTDVEFDFSRRQIILENETLLPSNLSAIYTTRRIEAQINGTLQGRKQFDPRGASCVSRRRIWESVKDALSDEQLKCYDKNSSYAELKMGTHLAAREEVKSDVRKLALKGWRRNVGDESWHLGD</sequence>
<gene>
    <name evidence="3" type="ORF">R9X50_00123100</name>
</gene>
<dbReference type="PANTHER" id="PTHR47803">
    <property type="entry name" value="TRNA-SPECIFIC ADENOSINE DEAMINASE 1"/>
    <property type="match status" value="1"/>
</dbReference>
<proteinExistence type="predicted"/>
<dbReference type="AlphaFoldDB" id="A0AAQ3M4Q8"/>
<evidence type="ECO:0000313" key="4">
    <source>
        <dbReference type="Proteomes" id="UP001303373"/>
    </source>
</evidence>
<feature type="compositionally biased region" description="Polar residues" evidence="1">
    <location>
        <begin position="121"/>
        <end position="133"/>
    </location>
</feature>
<dbReference type="GO" id="GO:0003723">
    <property type="term" value="F:RNA binding"/>
    <property type="evidence" value="ECO:0007669"/>
    <property type="project" value="InterPro"/>
</dbReference>
<dbReference type="Proteomes" id="UP001303373">
    <property type="component" value="Chromosome 2"/>
</dbReference>
<name>A0AAQ3M4Q8_9PEZI</name>
<organism evidence="3 4">
    <name type="scientific">Acrodontium crateriforme</name>
    <dbReference type="NCBI Taxonomy" id="150365"/>
    <lineage>
        <taxon>Eukaryota</taxon>
        <taxon>Fungi</taxon>
        <taxon>Dikarya</taxon>
        <taxon>Ascomycota</taxon>
        <taxon>Pezizomycotina</taxon>
        <taxon>Dothideomycetes</taxon>
        <taxon>Dothideomycetidae</taxon>
        <taxon>Mycosphaerellales</taxon>
        <taxon>Teratosphaeriaceae</taxon>
        <taxon>Acrodontium</taxon>
    </lineage>
</organism>
<dbReference type="GO" id="GO:0002100">
    <property type="term" value="P:tRNA wobble adenosine to inosine editing"/>
    <property type="evidence" value="ECO:0007669"/>
    <property type="project" value="InterPro"/>
</dbReference>
<evidence type="ECO:0000256" key="1">
    <source>
        <dbReference type="SAM" id="MobiDB-lite"/>
    </source>
</evidence>
<dbReference type="PANTHER" id="PTHR47803:SF1">
    <property type="entry name" value="TRNA-SPECIFIC ADENOSINE DEAMINASE 1"/>
    <property type="match status" value="1"/>
</dbReference>
<feature type="domain" description="A to I editase" evidence="2">
    <location>
        <begin position="2"/>
        <end position="426"/>
    </location>
</feature>
<evidence type="ECO:0000313" key="3">
    <source>
        <dbReference type="EMBL" id="WPG98441.1"/>
    </source>
</evidence>
<dbReference type="InterPro" id="IPR042935">
    <property type="entry name" value="Tad1"/>
</dbReference>
<reference evidence="3 4" key="1">
    <citation type="submission" date="2023-11" db="EMBL/GenBank/DDBJ databases">
        <title>An acidophilic fungus is an integral part of prey digestion in a carnivorous sundew plant.</title>
        <authorList>
            <person name="Tsai I.J."/>
        </authorList>
    </citation>
    <scope>NUCLEOTIDE SEQUENCE [LARGE SCALE GENOMIC DNA]</scope>
    <source>
        <strain evidence="3">169a</strain>
    </source>
</reference>
<evidence type="ECO:0000259" key="2">
    <source>
        <dbReference type="SMART" id="SM00552"/>
    </source>
</evidence>
<feature type="region of interest" description="Disordered" evidence="1">
    <location>
        <begin position="114"/>
        <end position="138"/>
    </location>
</feature>
<protein>
    <submittedName>
        <fullName evidence="3">Acylphosphatase-like domain, adenosine deaminase/editase</fullName>
    </submittedName>
</protein>
<dbReference type="GO" id="GO:0043829">
    <property type="term" value="F:tRNA-specific adenosine-37 deaminase activity"/>
    <property type="evidence" value="ECO:0007669"/>
    <property type="project" value="TreeGrafter"/>
</dbReference>
<dbReference type="Pfam" id="PF02137">
    <property type="entry name" value="A_deamin"/>
    <property type="match status" value="2"/>
</dbReference>
<dbReference type="SMART" id="SM00552">
    <property type="entry name" value="ADEAMc"/>
    <property type="match status" value="1"/>
</dbReference>
<dbReference type="InterPro" id="IPR002466">
    <property type="entry name" value="A_deamin"/>
</dbReference>
<accession>A0AAQ3M4Q8</accession>
<keyword evidence="4" id="KW-1185">Reference proteome</keyword>
<dbReference type="EMBL" id="CP138581">
    <property type="protein sequence ID" value="WPG98441.1"/>
    <property type="molecule type" value="Genomic_DNA"/>
</dbReference>